<keyword evidence="5" id="KW-0472">Membrane</keyword>
<dbReference type="CDD" id="cd11386">
    <property type="entry name" value="MCP_signal"/>
    <property type="match status" value="1"/>
</dbReference>
<dbReference type="PANTHER" id="PTHR43531:SF11">
    <property type="entry name" value="METHYL-ACCEPTING CHEMOTAXIS PROTEIN 3"/>
    <property type="match status" value="1"/>
</dbReference>
<dbReference type="InterPro" id="IPR004090">
    <property type="entry name" value="Chemotax_Me-accpt_rcpt"/>
</dbReference>
<name>A0A6L5XXD4_9FIRM</name>
<keyword evidence="9" id="KW-1185">Reference proteome</keyword>
<keyword evidence="5" id="KW-0812">Transmembrane</keyword>
<dbReference type="Gene3D" id="1.10.287.950">
    <property type="entry name" value="Methyl-accepting chemotaxis protein"/>
    <property type="match status" value="1"/>
</dbReference>
<dbReference type="GO" id="GO:0004888">
    <property type="term" value="F:transmembrane signaling receptor activity"/>
    <property type="evidence" value="ECO:0007669"/>
    <property type="project" value="InterPro"/>
</dbReference>
<keyword evidence="3" id="KW-0807">Transducer</keyword>
<feature type="transmembrane region" description="Helical" evidence="5">
    <location>
        <begin position="300"/>
        <end position="320"/>
    </location>
</feature>
<evidence type="ECO:0000313" key="8">
    <source>
        <dbReference type="EMBL" id="MSS63259.1"/>
    </source>
</evidence>
<dbReference type="PRINTS" id="PR00260">
    <property type="entry name" value="CHEMTRNSDUCR"/>
</dbReference>
<feature type="domain" description="Methyl-accepting transducer" evidence="6">
    <location>
        <begin position="430"/>
        <end position="659"/>
    </location>
</feature>
<evidence type="ECO:0000256" key="2">
    <source>
        <dbReference type="ARBA" id="ARBA00029447"/>
    </source>
</evidence>
<dbReference type="CDD" id="cd12912">
    <property type="entry name" value="PDC2_MCP_like"/>
    <property type="match status" value="1"/>
</dbReference>
<dbReference type="PROSITE" id="PS50885">
    <property type="entry name" value="HAMP"/>
    <property type="match status" value="1"/>
</dbReference>
<evidence type="ECO:0000256" key="4">
    <source>
        <dbReference type="SAM" id="Coils"/>
    </source>
</evidence>
<dbReference type="GO" id="GO:0016020">
    <property type="term" value="C:membrane"/>
    <property type="evidence" value="ECO:0007669"/>
    <property type="project" value="InterPro"/>
</dbReference>
<evidence type="ECO:0000256" key="5">
    <source>
        <dbReference type="SAM" id="Phobius"/>
    </source>
</evidence>
<dbReference type="SUPFAM" id="SSF103190">
    <property type="entry name" value="Sensory domain-like"/>
    <property type="match status" value="1"/>
</dbReference>
<evidence type="ECO:0000256" key="1">
    <source>
        <dbReference type="ARBA" id="ARBA00022500"/>
    </source>
</evidence>
<dbReference type="SUPFAM" id="SSF58104">
    <property type="entry name" value="Methyl-accepting chemotaxis protein (MCP) signaling domain"/>
    <property type="match status" value="1"/>
</dbReference>
<keyword evidence="4" id="KW-0175">Coiled coil</keyword>
<dbReference type="CDD" id="cd06225">
    <property type="entry name" value="HAMP"/>
    <property type="match status" value="1"/>
</dbReference>
<keyword evidence="1" id="KW-0145">Chemotaxis</keyword>
<dbReference type="RefSeq" id="WP_154518220.1">
    <property type="nucleotide sequence ID" value="NZ_VUMT01000005.1"/>
</dbReference>
<evidence type="ECO:0000313" key="9">
    <source>
        <dbReference type="Proteomes" id="UP000482209"/>
    </source>
</evidence>
<dbReference type="InterPro" id="IPR004089">
    <property type="entry name" value="MCPsignal_dom"/>
</dbReference>
<evidence type="ECO:0000256" key="3">
    <source>
        <dbReference type="PROSITE-ProRule" id="PRU00284"/>
    </source>
</evidence>
<evidence type="ECO:0000259" key="6">
    <source>
        <dbReference type="PROSITE" id="PS50111"/>
    </source>
</evidence>
<dbReference type="EMBL" id="VUMT01000005">
    <property type="protein sequence ID" value="MSS63259.1"/>
    <property type="molecule type" value="Genomic_DNA"/>
</dbReference>
<dbReference type="SMART" id="SM00304">
    <property type="entry name" value="HAMP"/>
    <property type="match status" value="1"/>
</dbReference>
<proteinExistence type="inferred from homology"/>
<dbReference type="Proteomes" id="UP000482209">
    <property type="component" value="Unassembled WGS sequence"/>
</dbReference>
<gene>
    <name evidence="8" type="ORF">FYJ58_05120</name>
</gene>
<reference evidence="8 9" key="1">
    <citation type="submission" date="2019-08" db="EMBL/GenBank/DDBJ databases">
        <title>In-depth cultivation of the pig gut microbiome towards novel bacterial diversity and tailored functional studies.</title>
        <authorList>
            <person name="Wylensek D."/>
            <person name="Hitch T.C.A."/>
            <person name="Clavel T."/>
        </authorList>
    </citation>
    <scope>NUCLEOTIDE SEQUENCE [LARGE SCALE GENOMIC DNA]</scope>
    <source>
        <strain evidence="8 9">WCA-693-APC-MOT-I</strain>
    </source>
</reference>
<dbReference type="Gene3D" id="6.10.340.10">
    <property type="match status" value="1"/>
</dbReference>
<organism evidence="8 9">
    <name type="scientific">Velocimicrobium porci</name>
    <dbReference type="NCBI Taxonomy" id="2606634"/>
    <lineage>
        <taxon>Bacteria</taxon>
        <taxon>Bacillati</taxon>
        <taxon>Bacillota</taxon>
        <taxon>Clostridia</taxon>
        <taxon>Lachnospirales</taxon>
        <taxon>Lachnospiraceae</taxon>
        <taxon>Velocimicrobium</taxon>
    </lineage>
</organism>
<protein>
    <submittedName>
        <fullName evidence="8">Methyl-accepting chemotaxis protein</fullName>
    </submittedName>
</protein>
<dbReference type="CDD" id="cd12913">
    <property type="entry name" value="PDC1_MCP_like"/>
    <property type="match status" value="1"/>
</dbReference>
<dbReference type="Pfam" id="PF00015">
    <property type="entry name" value="MCPsignal"/>
    <property type="match status" value="1"/>
</dbReference>
<comment type="similarity">
    <text evidence="2">Belongs to the methyl-accepting chemotaxis (MCP) protein family.</text>
</comment>
<dbReference type="InterPro" id="IPR051310">
    <property type="entry name" value="MCP_chemotaxis"/>
</dbReference>
<feature type="coiled-coil region" evidence="4">
    <location>
        <begin position="613"/>
        <end position="675"/>
    </location>
</feature>
<keyword evidence="5" id="KW-1133">Transmembrane helix</keyword>
<accession>A0A6L5XXD4</accession>
<dbReference type="InterPro" id="IPR029151">
    <property type="entry name" value="Sensor-like_sf"/>
</dbReference>
<feature type="transmembrane region" description="Helical" evidence="5">
    <location>
        <begin position="12"/>
        <end position="33"/>
    </location>
</feature>
<feature type="domain" description="HAMP" evidence="7">
    <location>
        <begin position="325"/>
        <end position="377"/>
    </location>
</feature>
<sequence length="675" mass="74208">MKKQSIKKMALLIVVPTISIAVLVISLLGYMTARKTILTTSNSEMEFCLSSVTEKIQKSLSNNRKVVETIARTVESLGSHMTEEDYGKLLTSSVGTNDETFGGGIWYGENAYKNKQYFSPYCMRENGKVTYFDNYSLGDGVLYTDQDWYKNAMDIKESVVWSEPYYDEFAKISMVTASAPFYNGAGNFMGVATTDIDLTELQKMITSLEIEGGRAFLISAKGVYIADEDSEKLLKQNITEEQNSSLAELGKQILEKKNGTGSYKDGKTKYMVWYSEVPESDWYIVTAVNRKELMKETNALGRNLLIGCIFFIFISTYLVYRFMSRSIVKPLEKLALTTKEIADGNLDVKIDIKSDNEIGVVVESLEKTVAQLQNYIAYINEIAVTLGTIAEGKLVFELQHDYSGEFAKIKEAMLGISSSLTKALTSIYESSERIANGSEQVADNGQVLAEGAVEQTESVDRLANTIKDISEIINNNAEHAGEANEKVNGVGQEILASCDKMNQMTKAINVISEQSKETSRIIQTIEEIASQTNMLSMNAAIEAARAGEAGKGFAVVADQVRELANKSAEAVKETNALIAQTLEAVANGEEMARVTEEALKSVVASSDEVAVLIEKITKESNEQANKLVAIQNEVDQISTVVKNNSDIAEESAGASEELSAQVQMLEQLVGQFELE</sequence>
<evidence type="ECO:0000259" key="7">
    <source>
        <dbReference type="PROSITE" id="PS50885"/>
    </source>
</evidence>
<dbReference type="Pfam" id="PF00672">
    <property type="entry name" value="HAMP"/>
    <property type="match status" value="1"/>
</dbReference>
<dbReference type="PROSITE" id="PS50111">
    <property type="entry name" value="CHEMOTAXIS_TRANSDUC_2"/>
    <property type="match status" value="1"/>
</dbReference>
<dbReference type="GO" id="GO:0006935">
    <property type="term" value="P:chemotaxis"/>
    <property type="evidence" value="ECO:0007669"/>
    <property type="project" value="UniProtKB-KW"/>
</dbReference>
<comment type="caution">
    <text evidence="8">The sequence shown here is derived from an EMBL/GenBank/DDBJ whole genome shotgun (WGS) entry which is preliminary data.</text>
</comment>
<dbReference type="InterPro" id="IPR003660">
    <property type="entry name" value="HAMP_dom"/>
</dbReference>
<dbReference type="PANTHER" id="PTHR43531">
    <property type="entry name" value="PROTEIN ICFG"/>
    <property type="match status" value="1"/>
</dbReference>
<dbReference type="SMART" id="SM00283">
    <property type="entry name" value="MA"/>
    <property type="match status" value="1"/>
</dbReference>
<dbReference type="GO" id="GO:0007165">
    <property type="term" value="P:signal transduction"/>
    <property type="evidence" value="ECO:0007669"/>
    <property type="project" value="UniProtKB-KW"/>
</dbReference>
<dbReference type="AlphaFoldDB" id="A0A6L5XXD4"/>
<dbReference type="Pfam" id="PF22673">
    <property type="entry name" value="MCP-like_PDC_1"/>
    <property type="match status" value="1"/>
</dbReference>
<dbReference type="Gene3D" id="3.30.450.20">
    <property type="entry name" value="PAS domain"/>
    <property type="match status" value="2"/>
</dbReference>